<dbReference type="InterPro" id="IPR050679">
    <property type="entry name" value="Bact_HTH_transcr_reg"/>
</dbReference>
<gene>
    <name evidence="5" type="ORF">ACFSJF_09590</name>
</gene>
<dbReference type="InterPro" id="IPR000524">
    <property type="entry name" value="Tscrpt_reg_HTH_GntR"/>
</dbReference>
<dbReference type="EMBL" id="JBHUHQ010000015">
    <property type="protein sequence ID" value="MFD2044518.1"/>
    <property type="molecule type" value="Genomic_DNA"/>
</dbReference>
<dbReference type="InterPro" id="IPR036390">
    <property type="entry name" value="WH_DNA-bd_sf"/>
</dbReference>
<reference evidence="6" key="1">
    <citation type="journal article" date="2019" name="Int. J. Syst. Evol. Microbiol.">
        <title>The Global Catalogue of Microorganisms (GCM) 10K type strain sequencing project: providing services to taxonomists for standard genome sequencing and annotation.</title>
        <authorList>
            <consortium name="The Broad Institute Genomics Platform"/>
            <consortium name="The Broad Institute Genome Sequencing Center for Infectious Disease"/>
            <person name="Wu L."/>
            <person name="Ma J."/>
        </authorList>
    </citation>
    <scope>NUCLEOTIDE SEQUENCE [LARGE SCALE GENOMIC DNA]</scope>
    <source>
        <strain evidence="6">R28</strain>
    </source>
</reference>
<dbReference type="Proteomes" id="UP001597383">
    <property type="component" value="Unassembled WGS sequence"/>
</dbReference>
<dbReference type="Pfam" id="PF07702">
    <property type="entry name" value="UTRA"/>
    <property type="match status" value="1"/>
</dbReference>
<dbReference type="Gene3D" id="1.10.10.10">
    <property type="entry name" value="Winged helix-like DNA-binding domain superfamily/Winged helix DNA-binding domain"/>
    <property type="match status" value="1"/>
</dbReference>
<proteinExistence type="predicted"/>
<dbReference type="SMART" id="SM00866">
    <property type="entry name" value="UTRA"/>
    <property type="match status" value="1"/>
</dbReference>
<keyword evidence="3" id="KW-0804">Transcription</keyword>
<keyword evidence="6" id="KW-1185">Reference proteome</keyword>
<feature type="domain" description="HTH gntR-type" evidence="4">
    <location>
        <begin position="18"/>
        <end position="87"/>
    </location>
</feature>
<dbReference type="InterPro" id="IPR011663">
    <property type="entry name" value="UTRA"/>
</dbReference>
<dbReference type="InterPro" id="IPR036388">
    <property type="entry name" value="WH-like_DNA-bd_sf"/>
</dbReference>
<dbReference type="CDD" id="cd07377">
    <property type="entry name" value="WHTH_GntR"/>
    <property type="match status" value="1"/>
</dbReference>
<dbReference type="Gene3D" id="3.40.1410.10">
    <property type="entry name" value="Chorismate lyase-like"/>
    <property type="match status" value="1"/>
</dbReference>
<dbReference type="Pfam" id="PF00392">
    <property type="entry name" value="GntR"/>
    <property type="match status" value="1"/>
</dbReference>
<evidence type="ECO:0000256" key="1">
    <source>
        <dbReference type="ARBA" id="ARBA00023015"/>
    </source>
</evidence>
<comment type="caution">
    <text evidence="5">The sequence shown here is derived from an EMBL/GenBank/DDBJ whole genome shotgun (WGS) entry which is preliminary data.</text>
</comment>
<evidence type="ECO:0000256" key="3">
    <source>
        <dbReference type="ARBA" id="ARBA00023163"/>
    </source>
</evidence>
<sequence>MESKLGIFDQTIDNGSGVPLHLQVRDILRKELLERKLVDESGKIATEHELMKRFGVSRVTIRTALKLLVEEGIIVRERGRGTFLRTNHPENWSGRLKGFTEIIKESGFQPGAKILEKGFITNSDENSIYTDKLHTDHAWQLKRLRYADEHPAAIEHAYYPEEYAANLQDQDLKSIAIYKHFEEELNVYLKEAKQVISAVNADADTAKLLQVKEGEALLYIERITYSSNSEPIEFLKAIYLPVYFQYLIKLSRSGI</sequence>
<dbReference type="SUPFAM" id="SSF46785">
    <property type="entry name" value="Winged helix' DNA-binding domain"/>
    <property type="match status" value="1"/>
</dbReference>
<dbReference type="PANTHER" id="PTHR44846:SF1">
    <property type="entry name" value="MANNOSYL-D-GLYCERATE TRANSPORT_METABOLISM SYSTEM REPRESSOR MNGR-RELATED"/>
    <property type="match status" value="1"/>
</dbReference>
<organism evidence="5 6">
    <name type="scientific">Ornithinibacillus salinisoli</name>
    <dbReference type="NCBI Taxonomy" id="1848459"/>
    <lineage>
        <taxon>Bacteria</taxon>
        <taxon>Bacillati</taxon>
        <taxon>Bacillota</taxon>
        <taxon>Bacilli</taxon>
        <taxon>Bacillales</taxon>
        <taxon>Bacillaceae</taxon>
        <taxon>Ornithinibacillus</taxon>
    </lineage>
</organism>
<dbReference type="PROSITE" id="PS50949">
    <property type="entry name" value="HTH_GNTR"/>
    <property type="match status" value="1"/>
</dbReference>
<dbReference type="SMART" id="SM00345">
    <property type="entry name" value="HTH_GNTR"/>
    <property type="match status" value="1"/>
</dbReference>
<evidence type="ECO:0000313" key="6">
    <source>
        <dbReference type="Proteomes" id="UP001597383"/>
    </source>
</evidence>
<keyword evidence="2" id="KW-0238">DNA-binding</keyword>
<protein>
    <submittedName>
        <fullName evidence="5">GntR family transcriptional regulator</fullName>
    </submittedName>
</protein>
<dbReference type="PANTHER" id="PTHR44846">
    <property type="entry name" value="MANNOSYL-D-GLYCERATE TRANSPORT/METABOLISM SYSTEM REPRESSOR MNGR-RELATED"/>
    <property type="match status" value="1"/>
</dbReference>
<dbReference type="InterPro" id="IPR028978">
    <property type="entry name" value="Chorismate_lyase_/UTRA_dom_sf"/>
</dbReference>
<evidence type="ECO:0000259" key="4">
    <source>
        <dbReference type="PROSITE" id="PS50949"/>
    </source>
</evidence>
<name>A0ABW4W1G4_9BACI</name>
<dbReference type="SUPFAM" id="SSF64288">
    <property type="entry name" value="Chorismate lyase-like"/>
    <property type="match status" value="1"/>
</dbReference>
<evidence type="ECO:0000256" key="2">
    <source>
        <dbReference type="ARBA" id="ARBA00023125"/>
    </source>
</evidence>
<accession>A0ABW4W1G4</accession>
<keyword evidence="1" id="KW-0805">Transcription regulation</keyword>
<dbReference type="RefSeq" id="WP_377556251.1">
    <property type="nucleotide sequence ID" value="NZ_JBHUHQ010000015.1"/>
</dbReference>
<evidence type="ECO:0000313" key="5">
    <source>
        <dbReference type="EMBL" id="MFD2044518.1"/>
    </source>
</evidence>
<dbReference type="PRINTS" id="PR00035">
    <property type="entry name" value="HTHGNTR"/>
</dbReference>